<dbReference type="AlphaFoldDB" id="A0A194SAH3"/>
<dbReference type="GO" id="GO:0008379">
    <property type="term" value="F:thioredoxin peroxidase activity"/>
    <property type="evidence" value="ECO:0007669"/>
    <property type="project" value="InterPro"/>
</dbReference>
<evidence type="ECO:0000313" key="13">
    <source>
        <dbReference type="EMBL" id="KPV77607.1"/>
    </source>
</evidence>
<dbReference type="GO" id="GO:0005777">
    <property type="term" value="C:peroxisome"/>
    <property type="evidence" value="ECO:0007669"/>
    <property type="project" value="TreeGrafter"/>
</dbReference>
<keyword evidence="5 11" id="KW-0676">Redox-active center</keyword>
<dbReference type="EMBL" id="KQ474074">
    <property type="protein sequence ID" value="KPV77607.1"/>
    <property type="molecule type" value="Genomic_DNA"/>
</dbReference>
<dbReference type="OrthoDB" id="195498at2759"/>
<evidence type="ECO:0000256" key="5">
    <source>
        <dbReference type="ARBA" id="ARBA00023284"/>
    </source>
</evidence>
<evidence type="ECO:0000259" key="12">
    <source>
        <dbReference type="PROSITE" id="PS51352"/>
    </source>
</evidence>
<dbReference type="Proteomes" id="UP000053890">
    <property type="component" value="Unassembled WGS sequence"/>
</dbReference>
<evidence type="ECO:0000256" key="8">
    <source>
        <dbReference type="ARBA" id="ARBA00076301"/>
    </source>
</evidence>
<dbReference type="Pfam" id="PF08534">
    <property type="entry name" value="Redoxin"/>
    <property type="match status" value="1"/>
</dbReference>
<evidence type="ECO:0000256" key="2">
    <source>
        <dbReference type="ARBA" id="ARBA00022559"/>
    </source>
</evidence>
<dbReference type="FunFam" id="3.40.30.10:FF:000020">
    <property type="entry name" value="Peroxiredoxin"/>
    <property type="match status" value="1"/>
</dbReference>
<evidence type="ECO:0000256" key="11">
    <source>
        <dbReference type="RuleBase" id="RU366011"/>
    </source>
</evidence>
<name>A0A194SAH3_RHOGW</name>
<evidence type="ECO:0000256" key="1">
    <source>
        <dbReference type="ARBA" id="ARBA00010505"/>
    </source>
</evidence>
<dbReference type="PANTHER" id="PTHR10430">
    <property type="entry name" value="PEROXIREDOXIN"/>
    <property type="match status" value="1"/>
</dbReference>
<dbReference type="SUPFAM" id="SSF52833">
    <property type="entry name" value="Thioredoxin-like"/>
    <property type="match status" value="1"/>
</dbReference>
<dbReference type="GO" id="GO:0005739">
    <property type="term" value="C:mitochondrion"/>
    <property type="evidence" value="ECO:0007669"/>
    <property type="project" value="TreeGrafter"/>
</dbReference>
<dbReference type="STRING" id="578459.A0A194SAH3"/>
<dbReference type="PANTHER" id="PTHR10430:SF16">
    <property type="entry name" value="PEROXIREDOXIN-5, MITOCHONDRIAL"/>
    <property type="match status" value="1"/>
</dbReference>
<sequence>MPSDETLLMSAFAASRPLSSWRLTRPALSLLELPPTLPPLAPTIQVGDTIPDAQLGYVPYSPELEDPIVCGLPSKISTHKDWKNKKVVIFGIPGSFTKTCSENHLPPYVTEYDQFKSKGVDSIYCIASNDLFVQSAFGRVQKTGDKVVCVGDPELKLLEPAGLTQDLSHVGFGVRAKRFALVVDDLKVTYVGIEEGPGVSSSGAEAVLAKL</sequence>
<evidence type="ECO:0000256" key="3">
    <source>
        <dbReference type="ARBA" id="ARBA00022862"/>
    </source>
</evidence>
<keyword evidence="14" id="KW-1185">Reference proteome</keyword>
<dbReference type="InterPro" id="IPR013740">
    <property type="entry name" value="Redoxin"/>
</dbReference>
<evidence type="ECO:0000256" key="10">
    <source>
        <dbReference type="PIRSR" id="PIRSR637944-1"/>
    </source>
</evidence>
<comment type="function">
    <text evidence="11">Thiol-specific peroxidase that catalyzes the reduction of hydrogen peroxide and organic hydroperoxides to water and alcohols, respectively. Plays a role in cell protection against oxidative stress by detoxifying peroxides.</text>
</comment>
<keyword evidence="3 11" id="KW-0049">Antioxidant</keyword>
<dbReference type="PROSITE" id="PS51352">
    <property type="entry name" value="THIOREDOXIN_2"/>
    <property type="match status" value="1"/>
</dbReference>
<gene>
    <name evidence="13" type="ORF">RHOBADRAFT_41601</name>
</gene>
<dbReference type="InterPro" id="IPR013766">
    <property type="entry name" value="Thioredoxin_domain"/>
</dbReference>
<protein>
    <recommendedName>
        <fullName evidence="7">Putative peroxiredoxin</fullName>
    </recommendedName>
    <alternativeName>
        <fullName evidence="8">Thioredoxin reductase</fullName>
    </alternativeName>
    <alternativeName>
        <fullName evidence="9">Thioredoxin-dependent peroxiredoxin</fullName>
    </alternativeName>
</protein>
<evidence type="ECO:0000256" key="4">
    <source>
        <dbReference type="ARBA" id="ARBA00023002"/>
    </source>
</evidence>
<accession>A0A194SAH3</accession>
<comment type="subunit">
    <text evidence="6">Homodimer; disulfide-linked, upon oxidation.</text>
</comment>
<dbReference type="GO" id="GO:0034599">
    <property type="term" value="P:cellular response to oxidative stress"/>
    <property type="evidence" value="ECO:0007669"/>
    <property type="project" value="InterPro"/>
</dbReference>
<dbReference type="GO" id="GO:0045454">
    <property type="term" value="P:cell redox homeostasis"/>
    <property type="evidence" value="ECO:0007669"/>
    <property type="project" value="TreeGrafter"/>
</dbReference>
<dbReference type="InterPro" id="IPR037944">
    <property type="entry name" value="PRX5-like"/>
</dbReference>
<dbReference type="InterPro" id="IPR036249">
    <property type="entry name" value="Thioredoxin-like_sf"/>
</dbReference>
<feature type="active site" description="Cysteine sulfenic acid (-SOH) intermediate" evidence="10">
    <location>
        <position position="100"/>
    </location>
</feature>
<proteinExistence type="inferred from homology"/>
<comment type="similarity">
    <text evidence="1 11">Belongs to the peroxiredoxin family. Prx5 subfamily.</text>
</comment>
<dbReference type="CDD" id="cd03013">
    <property type="entry name" value="PRX5_like"/>
    <property type="match status" value="1"/>
</dbReference>
<dbReference type="RefSeq" id="XP_018273656.1">
    <property type="nucleotide sequence ID" value="XM_018413911.1"/>
</dbReference>
<evidence type="ECO:0000313" key="14">
    <source>
        <dbReference type="Proteomes" id="UP000053890"/>
    </source>
</evidence>
<keyword evidence="4 11" id="KW-0560">Oxidoreductase</keyword>
<evidence type="ECO:0000256" key="9">
    <source>
        <dbReference type="ARBA" id="ARBA00079296"/>
    </source>
</evidence>
<keyword evidence="2 11" id="KW-0575">Peroxidase</keyword>
<dbReference type="OMA" id="YTMNGWA"/>
<evidence type="ECO:0000256" key="6">
    <source>
        <dbReference type="ARBA" id="ARBA00063543"/>
    </source>
</evidence>
<organism evidence="13 14">
    <name type="scientific">Rhodotorula graminis (strain WP1)</name>
    <dbReference type="NCBI Taxonomy" id="578459"/>
    <lineage>
        <taxon>Eukaryota</taxon>
        <taxon>Fungi</taxon>
        <taxon>Dikarya</taxon>
        <taxon>Basidiomycota</taxon>
        <taxon>Pucciniomycotina</taxon>
        <taxon>Microbotryomycetes</taxon>
        <taxon>Sporidiobolales</taxon>
        <taxon>Sporidiobolaceae</taxon>
        <taxon>Rhodotorula</taxon>
    </lineage>
</organism>
<feature type="domain" description="Thioredoxin" evidence="12">
    <location>
        <begin position="44"/>
        <end position="211"/>
    </location>
</feature>
<dbReference type="GO" id="GO:0042744">
    <property type="term" value="P:hydrogen peroxide catabolic process"/>
    <property type="evidence" value="ECO:0007669"/>
    <property type="project" value="TreeGrafter"/>
</dbReference>
<dbReference type="GeneID" id="28974360"/>
<dbReference type="Gene3D" id="3.40.30.10">
    <property type="entry name" value="Glutaredoxin"/>
    <property type="match status" value="1"/>
</dbReference>
<reference evidence="13 14" key="1">
    <citation type="journal article" date="2015" name="Front. Microbiol.">
        <title>Genome sequence of the plant growth promoting endophytic yeast Rhodotorula graminis WP1.</title>
        <authorList>
            <person name="Firrincieli A."/>
            <person name="Otillar R."/>
            <person name="Salamov A."/>
            <person name="Schmutz J."/>
            <person name="Khan Z."/>
            <person name="Redman R.S."/>
            <person name="Fleck N.D."/>
            <person name="Lindquist E."/>
            <person name="Grigoriev I.V."/>
            <person name="Doty S.L."/>
        </authorList>
    </citation>
    <scope>NUCLEOTIDE SEQUENCE [LARGE SCALE GENOMIC DNA]</scope>
    <source>
        <strain evidence="13 14">WP1</strain>
    </source>
</reference>
<evidence type="ECO:0000256" key="7">
    <source>
        <dbReference type="ARBA" id="ARBA00074156"/>
    </source>
</evidence>